<evidence type="ECO:0000313" key="1">
    <source>
        <dbReference type="EMBL" id="KAG6942265.1"/>
    </source>
</evidence>
<evidence type="ECO:0000313" key="2">
    <source>
        <dbReference type="Proteomes" id="UP000709295"/>
    </source>
</evidence>
<protein>
    <submittedName>
        <fullName evidence="1">Uncharacterized protein</fullName>
    </submittedName>
</protein>
<reference evidence="1" key="1">
    <citation type="submission" date="2021-01" db="EMBL/GenBank/DDBJ databases">
        <title>Phytophthora aleatoria, a newly-described species from Pinus radiata is distinct from Phytophthora cactorum isolates based on comparative genomics.</title>
        <authorList>
            <person name="Mcdougal R."/>
            <person name="Panda P."/>
            <person name="Williams N."/>
            <person name="Studholme D.J."/>
        </authorList>
    </citation>
    <scope>NUCLEOTIDE SEQUENCE</scope>
    <source>
        <strain evidence="1">NZFS 4037</strain>
    </source>
</reference>
<organism evidence="1 2">
    <name type="scientific">Phytophthora aleatoria</name>
    <dbReference type="NCBI Taxonomy" id="2496075"/>
    <lineage>
        <taxon>Eukaryota</taxon>
        <taxon>Sar</taxon>
        <taxon>Stramenopiles</taxon>
        <taxon>Oomycota</taxon>
        <taxon>Peronosporomycetes</taxon>
        <taxon>Peronosporales</taxon>
        <taxon>Peronosporaceae</taxon>
        <taxon>Phytophthora</taxon>
    </lineage>
</organism>
<comment type="caution">
    <text evidence="1">The sequence shown here is derived from an EMBL/GenBank/DDBJ whole genome shotgun (WGS) entry which is preliminary data.</text>
</comment>
<keyword evidence="2" id="KW-1185">Reference proteome</keyword>
<dbReference type="AlphaFoldDB" id="A0A8J5I2B5"/>
<gene>
    <name evidence="1" type="ORF">JG688_00018226</name>
</gene>
<proteinExistence type="predicted"/>
<name>A0A8J5I2B5_9STRA</name>
<accession>A0A8J5I2B5</accession>
<sequence length="158" mass="17197">IFALDPLYRRIDRDATLKGIRIKSDGGEFELRGASYADDTASYLLSPTLIPRLLQLTGRFGRASGLRLNGGKTLVIALHSRGTSTFDVTTAVDDIPESGRTWTLSRAASGKQQRRGTCVAARGMSIHCPASSSVPKDDYGESAQPNFFCDHHPQTHAY</sequence>
<dbReference type="EMBL" id="JAENGY010003186">
    <property type="protein sequence ID" value="KAG6942265.1"/>
    <property type="molecule type" value="Genomic_DNA"/>
</dbReference>
<feature type="non-terminal residue" evidence="1">
    <location>
        <position position="1"/>
    </location>
</feature>
<dbReference type="Proteomes" id="UP000709295">
    <property type="component" value="Unassembled WGS sequence"/>
</dbReference>